<dbReference type="NCBIfam" id="NF007111">
    <property type="entry name" value="PRK09560.1"/>
    <property type="match status" value="1"/>
</dbReference>
<feature type="transmembrane region" description="Helical" evidence="6">
    <location>
        <begin position="180"/>
        <end position="200"/>
    </location>
</feature>
<keyword evidence="6" id="KW-0050">Antiport</keyword>
<evidence type="ECO:0000256" key="1">
    <source>
        <dbReference type="ARBA" id="ARBA00004429"/>
    </source>
</evidence>
<keyword evidence="5 6" id="KW-0472">Membrane</keyword>
<dbReference type="Proteomes" id="UP000244189">
    <property type="component" value="Unassembled WGS sequence"/>
</dbReference>
<keyword evidence="2 6" id="KW-1003">Cell membrane</keyword>
<keyword evidence="6" id="KW-0915">Sodium</keyword>
<keyword evidence="4 6" id="KW-1133">Transmembrane helix</keyword>
<dbReference type="NCBIfam" id="TIGR00773">
    <property type="entry name" value="NhaA"/>
    <property type="match status" value="1"/>
</dbReference>
<dbReference type="GO" id="GO:0006885">
    <property type="term" value="P:regulation of pH"/>
    <property type="evidence" value="ECO:0007669"/>
    <property type="project" value="UniProtKB-UniRule"/>
</dbReference>
<gene>
    <name evidence="6" type="primary">nhaA</name>
    <name evidence="7" type="ORF">C8J26_1954</name>
</gene>
<feature type="transmembrane region" description="Helical" evidence="6">
    <location>
        <begin position="125"/>
        <end position="146"/>
    </location>
</feature>
<keyword evidence="8" id="KW-1185">Reference proteome</keyword>
<proteinExistence type="inferred from homology"/>
<keyword evidence="3 6" id="KW-0812">Transmembrane</keyword>
<dbReference type="GO" id="GO:0015385">
    <property type="term" value="F:sodium:proton antiporter activity"/>
    <property type="evidence" value="ECO:0007669"/>
    <property type="project" value="UniProtKB-UniRule"/>
</dbReference>
<keyword evidence="6" id="KW-0406">Ion transport</keyword>
<dbReference type="GO" id="GO:0005886">
    <property type="term" value="C:plasma membrane"/>
    <property type="evidence" value="ECO:0007669"/>
    <property type="project" value="UniProtKB-SubCell"/>
</dbReference>
<comment type="similarity">
    <text evidence="6">Belongs to the NhaA Na(+)/H(+) (TC 2.A.33) antiporter family.</text>
</comment>
<feature type="transmembrane region" description="Helical" evidence="6">
    <location>
        <begin position="152"/>
        <end position="173"/>
    </location>
</feature>
<reference evidence="7 8" key="1">
    <citation type="submission" date="2018-04" db="EMBL/GenBank/DDBJ databases">
        <title>Genomic Encyclopedia of Type Strains, Phase III (KMG-III): the genomes of soil and plant-associated and newly described type strains.</title>
        <authorList>
            <person name="Whitman W."/>
        </authorList>
    </citation>
    <scope>NUCLEOTIDE SEQUENCE [LARGE SCALE GENOMIC DNA]</scope>
    <source>
        <strain evidence="7 8">MA101b</strain>
    </source>
</reference>
<evidence type="ECO:0000256" key="2">
    <source>
        <dbReference type="ARBA" id="ARBA00022475"/>
    </source>
</evidence>
<dbReference type="PANTHER" id="PTHR30341">
    <property type="entry name" value="SODIUM ION/PROTON ANTIPORTER NHAA-RELATED"/>
    <property type="match status" value="1"/>
</dbReference>
<dbReference type="EMBL" id="QAOG01000003">
    <property type="protein sequence ID" value="PTQ60244.1"/>
    <property type="molecule type" value="Genomic_DNA"/>
</dbReference>
<feature type="transmembrane region" description="Helical" evidence="6">
    <location>
        <begin position="357"/>
        <end position="377"/>
    </location>
</feature>
<dbReference type="Pfam" id="PF06965">
    <property type="entry name" value="Na_H_antiport_1"/>
    <property type="match status" value="1"/>
</dbReference>
<evidence type="ECO:0000256" key="4">
    <source>
        <dbReference type="ARBA" id="ARBA00022989"/>
    </source>
</evidence>
<evidence type="ECO:0000313" key="8">
    <source>
        <dbReference type="Proteomes" id="UP000244189"/>
    </source>
</evidence>
<keyword evidence="6" id="KW-0813">Transport</keyword>
<comment type="catalytic activity">
    <reaction evidence="6">
        <text>Na(+)(in) + 2 H(+)(out) = Na(+)(out) + 2 H(+)(in)</text>
        <dbReference type="Rhea" id="RHEA:29251"/>
        <dbReference type="ChEBI" id="CHEBI:15378"/>
        <dbReference type="ChEBI" id="CHEBI:29101"/>
    </reaction>
</comment>
<feature type="transmembrane region" description="Helical" evidence="6">
    <location>
        <begin position="206"/>
        <end position="235"/>
    </location>
</feature>
<comment type="function">
    <text evidence="6">Na(+)/H(+) antiporter that extrudes sodium in exchange for external protons.</text>
</comment>
<feature type="transmembrane region" description="Helical" evidence="6">
    <location>
        <begin position="14"/>
        <end position="36"/>
    </location>
</feature>
<sequence length="382" mass="39011">MGGRRRALTAIRRFFAGDAAGAIVLLAATIAALLVANSPLAPAYVATLHHAVGGMSVEHWINDGAMALFFLLIGLEVKSEFVSGHLSTWGERILPGTAALAGMIVPACLYLLVNMGTPANLRGWAIPAATDIAFALGILALLGARVPTSLKVLLTAIAVIDDLLAILVIALFYTGHIALLPLLAAGAGLGVLIILNLSGVRSLLPYLLIGVGIWYGVLLSGVHATLAGVAVALTIPLRTGGGQPPLKRLEHALQPWSSFLIVPAFGFANAGIAFGGMAAADVIAPLPVGIMLGLFLGKQIGIFATIRGLVTVGLAAAPKGASWAQVYGMAVLCGIGFTMSLFIGGLAFAGAPPAMDSVKIGVFAGSILSGIAGWILLRRSAR</sequence>
<accession>A0A2T5GLN8</accession>
<dbReference type="InterPro" id="IPR004670">
    <property type="entry name" value="NhaA"/>
</dbReference>
<name>A0A2T5GLN8_9SPHN</name>
<organism evidence="7 8">
    <name type="scientific">Sphingomonas aurantiaca</name>
    <dbReference type="NCBI Taxonomy" id="185949"/>
    <lineage>
        <taxon>Bacteria</taxon>
        <taxon>Pseudomonadati</taxon>
        <taxon>Pseudomonadota</taxon>
        <taxon>Alphaproteobacteria</taxon>
        <taxon>Sphingomonadales</taxon>
        <taxon>Sphingomonadaceae</taxon>
        <taxon>Sphingomonas</taxon>
    </lineage>
</organism>
<dbReference type="NCBIfam" id="NF007112">
    <property type="entry name" value="PRK09561.1"/>
    <property type="match status" value="1"/>
</dbReference>
<dbReference type="AlphaFoldDB" id="A0A2T5GLN8"/>
<feature type="transmembrane region" description="Helical" evidence="6">
    <location>
        <begin position="329"/>
        <end position="351"/>
    </location>
</feature>
<feature type="transmembrane region" description="Helical" evidence="6">
    <location>
        <begin position="256"/>
        <end position="280"/>
    </location>
</feature>
<protein>
    <recommendedName>
        <fullName evidence="6">Na(+)/H(+) antiporter NhaA</fullName>
    </recommendedName>
    <alternativeName>
        <fullName evidence="6">Sodium/proton antiporter NhaA</fullName>
    </alternativeName>
</protein>
<evidence type="ECO:0000256" key="5">
    <source>
        <dbReference type="ARBA" id="ARBA00023136"/>
    </source>
</evidence>
<evidence type="ECO:0000256" key="6">
    <source>
        <dbReference type="HAMAP-Rule" id="MF_01844"/>
    </source>
</evidence>
<dbReference type="HAMAP" id="MF_01844">
    <property type="entry name" value="NhaA"/>
    <property type="match status" value="1"/>
</dbReference>
<comment type="caution">
    <text evidence="7">The sequence shown here is derived from an EMBL/GenBank/DDBJ whole genome shotgun (WGS) entry which is preliminary data.</text>
</comment>
<feature type="transmembrane region" description="Helical" evidence="6">
    <location>
        <begin position="93"/>
        <end position="113"/>
    </location>
</feature>
<comment type="subcellular location">
    <subcellularLocation>
        <location evidence="1">Cell inner membrane</location>
        <topology evidence="1">Multi-pass membrane protein</topology>
    </subcellularLocation>
    <subcellularLocation>
        <location evidence="6">Cell membrane</location>
        <topology evidence="6">Multi-pass membrane protein</topology>
    </subcellularLocation>
</comment>
<dbReference type="Gene3D" id="1.20.1530.10">
    <property type="entry name" value="Na+/H+ antiporter like domain"/>
    <property type="match status" value="1"/>
</dbReference>
<dbReference type="PANTHER" id="PTHR30341:SF0">
    <property type="entry name" value="NA(+)_H(+) ANTIPORTER NHAA"/>
    <property type="match status" value="1"/>
</dbReference>
<evidence type="ECO:0000313" key="7">
    <source>
        <dbReference type="EMBL" id="PTQ60244.1"/>
    </source>
</evidence>
<dbReference type="InterPro" id="IPR023171">
    <property type="entry name" value="Na/H_antiporter_dom_sf"/>
</dbReference>
<keyword evidence="6" id="KW-0739">Sodium transport</keyword>
<evidence type="ECO:0000256" key="3">
    <source>
        <dbReference type="ARBA" id="ARBA00022692"/>
    </source>
</evidence>